<organism evidence="1 2">
    <name type="scientific">Legionella geestiana</name>
    <dbReference type="NCBI Taxonomy" id="45065"/>
    <lineage>
        <taxon>Bacteria</taxon>
        <taxon>Pseudomonadati</taxon>
        <taxon>Pseudomonadota</taxon>
        <taxon>Gammaproteobacteria</taxon>
        <taxon>Legionellales</taxon>
        <taxon>Legionellaceae</taxon>
        <taxon>Legionella</taxon>
    </lineage>
</organism>
<comment type="caution">
    <text evidence="1">The sequence shown here is derived from an EMBL/GenBank/DDBJ whole genome shotgun (WGS) entry which is preliminary data.</text>
</comment>
<sequence>MSKTLSERLALCASQKSGFSASRHRVDFLLYLEEIESALQKGWSSRAIWQMLTNEGRITFSYKTFCAYVRQSFSTQQPESKDKTVITPVKTSAQSSAIPGFTFNAVPNLKELI</sequence>
<dbReference type="OrthoDB" id="6898855at2"/>
<name>A0A0W0U7I7_9GAMM</name>
<dbReference type="Pfam" id="PF17273">
    <property type="entry name" value="DUF5338"/>
    <property type="match status" value="1"/>
</dbReference>
<reference evidence="1 2" key="1">
    <citation type="submission" date="2015-11" db="EMBL/GenBank/DDBJ databases">
        <title>Genomic analysis of 38 Legionella species identifies large and diverse effector repertoires.</title>
        <authorList>
            <person name="Burstein D."/>
            <person name="Amaro F."/>
            <person name="Zusman T."/>
            <person name="Lifshitz Z."/>
            <person name="Cohen O."/>
            <person name="Gilbert J.A."/>
            <person name="Pupko T."/>
            <person name="Shuman H.A."/>
            <person name="Segal G."/>
        </authorList>
    </citation>
    <scope>NUCLEOTIDE SEQUENCE [LARGE SCALE GENOMIC DNA]</scope>
    <source>
        <strain evidence="1 2">ATCC 49504</strain>
    </source>
</reference>
<evidence type="ECO:0000313" key="2">
    <source>
        <dbReference type="Proteomes" id="UP000054785"/>
    </source>
</evidence>
<accession>A0A0W0U7I7</accession>
<dbReference type="InterPro" id="IPR035225">
    <property type="entry name" value="DUF5338"/>
</dbReference>
<dbReference type="EMBL" id="LNYC01000010">
    <property type="protein sequence ID" value="KTD03713.1"/>
    <property type="molecule type" value="Genomic_DNA"/>
</dbReference>
<proteinExistence type="predicted"/>
<dbReference type="PATRIC" id="fig|45065.4.peg.562"/>
<gene>
    <name evidence="1" type="primary">traK_2</name>
    <name evidence="1" type="ORF">Lgee_0526</name>
</gene>
<keyword evidence="2" id="KW-1185">Reference proteome</keyword>
<dbReference type="STRING" id="45065.Lgee_0526"/>
<dbReference type="RefSeq" id="WP_028386532.1">
    <property type="nucleotide sequence ID" value="NZ_CAAAHN010000018.1"/>
</dbReference>
<evidence type="ECO:0000313" key="1">
    <source>
        <dbReference type="EMBL" id="KTD03713.1"/>
    </source>
</evidence>
<protein>
    <submittedName>
        <fullName evidence="1">TraK</fullName>
    </submittedName>
</protein>
<dbReference type="Proteomes" id="UP000054785">
    <property type="component" value="Unassembled WGS sequence"/>
</dbReference>
<dbReference type="AlphaFoldDB" id="A0A0W0U7I7"/>